<accession>A0ABS9WDU2</accession>
<gene>
    <name evidence="2" type="ORF">LPT13_01090</name>
</gene>
<evidence type="ECO:0000256" key="1">
    <source>
        <dbReference type="SAM" id="Phobius"/>
    </source>
</evidence>
<protein>
    <submittedName>
        <fullName evidence="2">Uncharacterized protein</fullName>
    </submittedName>
</protein>
<evidence type="ECO:0000313" key="2">
    <source>
        <dbReference type="EMBL" id="MCI2240950.1"/>
    </source>
</evidence>
<reference evidence="2" key="1">
    <citation type="submission" date="2021-11" db="EMBL/GenBank/DDBJ databases">
        <title>A Novel Adlercreutzia Species, isolated from a Allomyrina dichotoma larva feces.</title>
        <authorList>
            <person name="Suh M.K."/>
        </authorList>
    </citation>
    <scope>NUCLEOTIDE SEQUENCE</scope>
    <source>
        <strain evidence="2">JBNU-10</strain>
    </source>
</reference>
<keyword evidence="1" id="KW-0812">Transmembrane</keyword>
<comment type="caution">
    <text evidence="2">The sequence shown here is derived from an EMBL/GenBank/DDBJ whole genome shotgun (WGS) entry which is preliminary data.</text>
</comment>
<proteinExistence type="predicted"/>
<dbReference type="Proteomes" id="UP001430755">
    <property type="component" value="Unassembled WGS sequence"/>
</dbReference>
<sequence>MRKSNWIIVAILVAASAFFLWLWYYLNFNLVDNPVDLLFTIVWWAVIIAACAGIHLAEKKRRERVRTAFLAPGMIYNSEAGVVRLEPDESMTDALQRMLANLDYGFEMAAVPEKSRVRFLQIVRTSKFENGGATWEGEVVRVARPDDPRPFSGKDELRALIER</sequence>
<dbReference type="EMBL" id="JAJMLW010000001">
    <property type="protein sequence ID" value="MCI2240950.1"/>
    <property type="molecule type" value="Genomic_DNA"/>
</dbReference>
<dbReference type="RefSeq" id="WP_242162654.1">
    <property type="nucleotide sequence ID" value="NZ_JAJMLW010000001.1"/>
</dbReference>
<organism evidence="2 3">
    <name type="scientific">Adlercreutzia faecimuris</name>
    <dbReference type="NCBI Taxonomy" id="2897341"/>
    <lineage>
        <taxon>Bacteria</taxon>
        <taxon>Bacillati</taxon>
        <taxon>Actinomycetota</taxon>
        <taxon>Coriobacteriia</taxon>
        <taxon>Eggerthellales</taxon>
        <taxon>Eggerthellaceae</taxon>
        <taxon>Adlercreutzia</taxon>
    </lineage>
</organism>
<feature type="transmembrane region" description="Helical" evidence="1">
    <location>
        <begin position="7"/>
        <end position="25"/>
    </location>
</feature>
<feature type="transmembrane region" description="Helical" evidence="1">
    <location>
        <begin position="37"/>
        <end position="57"/>
    </location>
</feature>
<keyword evidence="3" id="KW-1185">Reference proteome</keyword>
<name>A0ABS9WDU2_9ACTN</name>
<evidence type="ECO:0000313" key="3">
    <source>
        <dbReference type="Proteomes" id="UP001430755"/>
    </source>
</evidence>
<keyword evidence="1" id="KW-0472">Membrane</keyword>
<keyword evidence="1" id="KW-1133">Transmembrane helix</keyword>